<organism evidence="2 3">
    <name type="scientific">Streptomyces natalensis ATCC 27448</name>
    <dbReference type="NCBI Taxonomy" id="1240678"/>
    <lineage>
        <taxon>Bacteria</taxon>
        <taxon>Bacillati</taxon>
        <taxon>Actinomycetota</taxon>
        <taxon>Actinomycetes</taxon>
        <taxon>Kitasatosporales</taxon>
        <taxon>Streptomycetaceae</taxon>
        <taxon>Streptomyces</taxon>
    </lineage>
</organism>
<protein>
    <recommendedName>
        <fullName evidence="1">Protein kinase domain-containing protein</fullName>
    </recommendedName>
</protein>
<dbReference type="GO" id="GO:0005975">
    <property type="term" value="P:carbohydrate metabolic process"/>
    <property type="evidence" value="ECO:0007669"/>
    <property type="project" value="InterPro"/>
</dbReference>
<dbReference type="InterPro" id="IPR012341">
    <property type="entry name" value="6hp_glycosidase-like_sf"/>
</dbReference>
<dbReference type="Gene3D" id="1.50.10.10">
    <property type="match status" value="1"/>
</dbReference>
<keyword evidence="3" id="KW-1185">Reference proteome</keyword>
<feature type="domain" description="Protein kinase" evidence="1">
    <location>
        <begin position="228"/>
        <end position="530"/>
    </location>
</feature>
<dbReference type="Proteomes" id="UP000032458">
    <property type="component" value="Unassembled WGS sequence"/>
</dbReference>
<dbReference type="Pfam" id="PF25816">
    <property type="entry name" value="RamC_N"/>
    <property type="match status" value="1"/>
</dbReference>
<evidence type="ECO:0000259" key="1">
    <source>
        <dbReference type="PROSITE" id="PS50011"/>
    </source>
</evidence>
<dbReference type="CDD" id="cd04791">
    <property type="entry name" value="LanC_SerThrkinase"/>
    <property type="match status" value="1"/>
</dbReference>
<accession>A0A0D7CVX9</accession>
<dbReference type="AlphaFoldDB" id="A0A0D7CVX9"/>
<evidence type="ECO:0000313" key="3">
    <source>
        <dbReference type="Proteomes" id="UP000032458"/>
    </source>
</evidence>
<dbReference type="InterPro" id="IPR053524">
    <property type="entry name" value="Aerial_hyphae_peptide-synth"/>
</dbReference>
<dbReference type="GO" id="GO:0004672">
    <property type="term" value="F:protein kinase activity"/>
    <property type="evidence" value="ECO:0007669"/>
    <property type="project" value="InterPro"/>
</dbReference>
<dbReference type="NCBIfam" id="NF038151">
    <property type="entry name" value="lanthi_synth_III"/>
    <property type="match status" value="1"/>
</dbReference>
<dbReference type="InterPro" id="IPR000719">
    <property type="entry name" value="Prot_kinase_dom"/>
</dbReference>
<gene>
    <name evidence="2" type="ORF">SNA_03290</name>
</gene>
<dbReference type="PATRIC" id="fig|1240678.4.peg.692"/>
<proteinExistence type="predicted"/>
<dbReference type="RefSeq" id="WP_030066275.1">
    <property type="nucleotide sequence ID" value="NZ_JRKI01000003.1"/>
</dbReference>
<dbReference type="InterPro" id="IPR057929">
    <property type="entry name" value="RamC_N"/>
</dbReference>
<sequence length="898" mass="98416">MDHFFHTFADPDFYEDIARWRCPPDDPRFRRIRRGPASVAYADGWQYTRHGIWTVCSPGQEPLGKQGWKLHIAVTPESFPALLEKVSGFCFSRRVRFKFLARYEYAWLVNAKYAPRPVSGKGIVLYPADEDLSVALARELTESLRDARGPRILSDLQLDDTVVHARYGAYTRRYCRDAVGKVAFALEDPDGRLVPDRRSVPFAAPPFVVVPDAFKARRPTAEGPLPPYRVDKTLHFSNSGGVYLATNLDDDRQVVLKEARPHAGYDLVGGDAVRRAVREYEAMRRFADLPEVPEAYDQFTWQSHLFTAMEYVQGATLQEWCAAHQPFLLRSDPFAPPAPEEVQDYREKVEVMLVRLRKVLGALWKRGYIFGDIHPGNVMVTPELDVRLLDLEACLPETEARPFPGAPGFSDPARSGRDADEYALGMLELSCYLPLTHLARMDGTKLRQLTEVARSRFGLSRSWADRIAGIDPTPAAAHPHDGRPAGSASSSHVEEALGFEAWAARIVAGLKSVMDDHRPDRLFPCDHTGFALSPVSLATGAAGVLWALLGTEDLGIQPSSDGADCREFVTALELEGLNERITNWIVTQGRASAGRLECGLYDSGLGAGYTLWRAGRTEHAQWLVDAALARDRASCGLSLFSGLAGIYLAVAEMSGAARPPGVADRDVPRPPLVPVSLAEEMGAELAERADRFAIRLRKAGSRDVSQYGLMHGVAGVALAVHRYGRLVGDGSALRLAQELLELEFAAYVRCVDGSLQFNEAERRTLGYLEVGSCGSALVLAELTQDGSWQPSHASIPDLMRALGPELMVQSGLFRGRAGFLAGLTSLSGAGHGERATALVDRHVRQLGLHEIRARGGGLHYPGSGNFKLSCDLRTGSAGVLTGVAFATRRRTDWLPGVA</sequence>
<dbReference type="InterPro" id="IPR011009">
    <property type="entry name" value="Kinase-like_dom_sf"/>
</dbReference>
<name>A0A0D7CVX9_9ACTN</name>
<dbReference type="SUPFAM" id="SSF158745">
    <property type="entry name" value="LanC-like"/>
    <property type="match status" value="1"/>
</dbReference>
<dbReference type="PROSITE" id="PS50011">
    <property type="entry name" value="PROTEIN_KINASE_DOM"/>
    <property type="match status" value="1"/>
</dbReference>
<dbReference type="EMBL" id="JRKI01000003">
    <property type="protein sequence ID" value="KIZ19542.1"/>
    <property type="molecule type" value="Genomic_DNA"/>
</dbReference>
<comment type="caution">
    <text evidence="2">The sequence shown here is derived from an EMBL/GenBank/DDBJ whole genome shotgun (WGS) entry which is preliminary data.</text>
</comment>
<dbReference type="InterPro" id="IPR058053">
    <property type="entry name" value="RamC_C"/>
</dbReference>
<dbReference type="SUPFAM" id="SSF56112">
    <property type="entry name" value="Protein kinase-like (PK-like)"/>
    <property type="match status" value="1"/>
</dbReference>
<dbReference type="Gene3D" id="1.10.510.10">
    <property type="entry name" value="Transferase(Phosphotransferase) domain 1"/>
    <property type="match status" value="1"/>
</dbReference>
<reference evidence="2 3" key="1">
    <citation type="submission" date="2014-09" db="EMBL/GenBank/DDBJ databases">
        <title>Draft genome sequence of Streptomyces natalensis ATCC 27448, producer of the antifungal pimaricin.</title>
        <authorList>
            <person name="Mendes M.V."/>
            <person name="Beites T."/>
            <person name="Pires S."/>
            <person name="Santos C.L."/>
            <person name="Moradas-Ferreira P."/>
        </authorList>
    </citation>
    <scope>NUCLEOTIDE SEQUENCE [LARGE SCALE GENOMIC DNA]</scope>
    <source>
        <strain evidence="2 3">ATCC 27448</strain>
    </source>
</reference>
<dbReference type="GO" id="GO:0005524">
    <property type="term" value="F:ATP binding"/>
    <property type="evidence" value="ECO:0007669"/>
    <property type="project" value="InterPro"/>
</dbReference>
<evidence type="ECO:0000313" key="2">
    <source>
        <dbReference type="EMBL" id="KIZ19542.1"/>
    </source>
</evidence>